<evidence type="ECO:0000313" key="5">
    <source>
        <dbReference type="EMBL" id="OSI17724.1"/>
    </source>
</evidence>
<dbReference type="Proteomes" id="UP000193303">
    <property type="component" value="Unassembled WGS sequence"/>
</dbReference>
<organism evidence="5 6">
    <name type="scientific">Neisseria dumasiana</name>
    <dbReference type="NCBI Taxonomy" id="1931275"/>
    <lineage>
        <taxon>Bacteria</taxon>
        <taxon>Pseudomonadati</taxon>
        <taxon>Pseudomonadota</taxon>
        <taxon>Betaproteobacteria</taxon>
        <taxon>Neisseriales</taxon>
        <taxon>Neisseriaceae</taxon>
        <taxon>Neisseria</taxon>
    </lineage>
</organism>
<dbReference type="OrthoDB" id="5296916at2"/>
<keyword evidence="1" id="KW-0639">Primosome</keyword>
<dbReference type="InterPro" id="IPR000424">
    <property type="entry name" value="Primosome_PriB/ssb"/>
</dbReference>
<keyword evidence="3 4" id="KW-0238">DNA-binding</keyword>
<dbReference type="GO" id="GO:1990077">
    <property type="term" value="C:primosome complex"/>
    <property type="evidence" value="ECO:0007669"/>
    <property type="project" value="UniProtKB-KW"/>
</dbReference>
<evidence type="ECO:0000256" key="3">
    <source>
        <dbReference type="ARBA" id="ARBA00023125"/>
    </source>
</evidence>
<comment type="caution">
    <text evidence="5">The sequence shown here is derived from an EMBL/GenBank/DDBJ whole genome shotgun (WGS) entry which is preliminary data.</text>
</comment>
<dbReference type="SUPFAM" id="SSF50249">
    <property type="entry name" value="Nucleic acid-binding proteins"/>
    <property type="match status" value="1"/>
</dbReference>
<dbReference type="PROSITE" id="PS50935">
    <property type="entry name" value="SSB"/>
    <property type="match status" value="1"/>
</dbReference>
<dbReference type="InterPro" id="IPR012340">
    <property type="entry name" value="NA-bd_OB-fold"/>
</dbReference>
<dbReference type="RefSeq" id="WP_085360474.1">
    <property type="nucleotide sequence ID" value="NZ_MTAB01000032.1"/>
</dbReference>
<evidence type="ECO:0000256" key="1">
    <source>
        <dbReference type="ARBA" id="ARBA00022515"/>
    </source>
</evidence>
<dbReference type="AlphaFoldDB" id="A0A1X3DDC4"/>
<dbReference type="STRING" id="1931275.BV914_00150"/>
<name>A0A1X3DDC4_9NEIS</name>
<evidence type="ECO:0000313" key="6">
    <source>
        <dbReference type="Proteomes" id="UP000193303"/>
    </source>
</evidence>
<gene>
    <name evidence="5" type="ORF">BV912_10800</name>
</gene>
<accession>A0A1X3DDC4</accession>
<evidence type="ECO:0000256" key="2">
    <source>
        <dbReference type="ARBA" id="ARBA00022705"/>
    </source>
</evidence>
<dbReference type="Gene3D" id="2.40.50.140">
    <property type="entry name" value="Nucleic acid-binding proteins"/>
    <property type="match status" value="1"/>
</dbReference>
<reference evidence="6" key="1">
    <citation type="submission" date="2017-01" db="EMBL/GenBank/DDBJ databases">
        <authorList>
            <person name="Mah S.A."/>
            <person name="Swanson W.J."/>
            <person name="Moy G.W."/>
            <person name="Vacquier V.D."/>
        </authorList>
    </citation>
    <scope>NUCLEOTIDE SEQUENCE [LARGE SCALE GENOMIC DNA]</scope>
    <source>
        <strain evidence="6">124861</strain>
    </source>
</reference>
<dbReference type="GO" id="GO:0003697">
    <property type="term" value="F:single-stranded DNA binding"/>
    <property type="evidence" value="ECO:0007669"/>
    <property type="project" value="InterPro"/>
</dbReference>
<sequence>MKNLLNLIAQIVHCGELRYTPAGVPVLDIVLRHESWQEENGQKCLVKLELPAKILGKDALNWQHRIETVVTVNGFLAQKSQRYPKPVLRIQNIKEYKG</sequence>
<dbReference type="EMBL" id="MTAB01000032">
    <property type="protein sequence ID" value="OSI17724.1"/>
    <property type="molecule type" value="Genomic_DNA"/>
</dbReference>
<protein>
    <submittedName>
        <fullName evidence="5">Primosomal replication protein N</fullName>
    </submittedName>
</protein>
<evidence type="ECO:0000256" key="4">
    <source>
        <dbReference type="PROSITE-ProRule" id="PRU00252"/>
    </source>
</evidence>
<keyword evidence="2" id="KW-0235">DNA replication</keyword>
<dbReference type="GO" id="GO:0006269">
    <property type="term" value="P:DNA replication, synthesis of primer"/>
    <property type="evidence" value="ECO:0007669"/>
    <property type="project" value="UniProtKB-KW"/>
</dbReference>
<dbReference type="Pfam" id="PF22657">
    <property type="entry name" value="SSB_1"/>
    <property type="match status" value="1"/>
</dbReference>
<proteinExistence type="predicted"/>
<dbReference type="NCBIfam" id="TIGR04418">
    <property type="entry name" value="PriB_gamma"/>
    <property type="match status" value="1"/>
</dbReference>
<dbReference type="InterPro" id="IPR023646">
    <property type="entry name" value="Prisomal_replication_PriB"/>
</dbReference>